<feature type="domain" description="Multidrug resistance protein MdtA-like barrel-sandwich hybrid" evidence="5">
    <location>
        <begin position="100"/>
        <end position="253"/>
    </location>
</feature>
<accession>A0A5E4WJI4</accession>
<dbReference type="InterPro" id="IPR006143">
    <property type="entry name" value="RND_pump_MFP"/>
</dbReference>
<dbReference type="PANTHER" id="PTHR30469">
    <property type="entry name" value="MULTIDRUG RESISTANCE PROTEIN MDTA"/>
    <property type="match status" value="1"/>
</dbReference>
<evidence type="ECO:0000256" key="3">
    <source>
        <dbReference type="SAM" id="MobiDB-lite"/>
    </source>
</evidence>
<organism evidence="6 7">
    <name type="scientific">Pandoraea horticolens</name>
    <dbReference type="NCBI Taxonomy" id="2508298"/>
    <lineage>
        <taxon>Bacteria</taxon>
        <taxon>Pseudomonadati</taxon>
        <taxon>Pseudomonadota</taxon>
        <taxon>Betaproteobacteria</taxon>
        <taxon>Burkholderiales</taxon>
        <taxon>Burkholderiaceae</taxon>
        <taxon>Pandoraea</taxon>
    </lineage>
</organism>
<gene>
    <name evidence="6" type="ORF">PHO31112_03242</name>
</gene>
<dbReference type="AlphaFoldDB" id="A0A5E4WJI4"/>
<dbReference type="NCBIfam" id="TIGR01730">
    <property type="entry name" value="RND_mfp"/>
    <property type="match status" value="1"/>
</dbReference>
<sequence length="436" mass="47364">MRIILYYTPLQWWLLPTTDSSSKSFSTPIGPWPYAPSKQMPFKPKRIRNTLFLLVVALLAFVLWFTIFRNVEHVETTTINRGNLELTVTALGNLRPRSYVDVGAQASGAIRRLHVQPGTHVNKGDLLIEIDPAVQQAKVDADRASLASLHAQLAQAHAERVLAGQRSARQQQMMADGSTRLEDLQTAHANLNVALARIDNLHAQINGATSTLKGDEAQLGYTRIYAPMTGTVVSLDAREGQTLNATYQTPLIMRIADLSHMTVWTQVSEADIGHVKAGMPVYFTTLGGQTGGGPRRWHGTVRQVLPAPPTPLDKSGTDSSQQSPTGGTGKVVLYTVLVDVDNADGVLMPEMTAQVFFVIASAKNVLLSPMTPLVPVNAQAGVFTANVLVDGKRVERKVRIGLRDRLDGEVLEGLKQGDALITSVGTIRAGAGRFQW</sequence>
<evidence type="ECO:0000256" key="1">
    <source>
        <dbReference type="ARBA" id="ARBA00009477"/>
    </source>
</evidence>
<dbReference type="SUPFAM" id="SSF111369">
    <property type="entry name" value="HlyD-like secretion proteins"/>
    <property type="match status" value="1"/>
</dbReference>
<dbReference type="GO" id="GO:0019898">
    <property type="term" value="C:extrinsic component of membrane"/>
    <property type="evidence" value="ECO:0007669"/>
    <property type="project" value="InterPro"/>
</dbReference>
<dbReference type="Pfam" id="PF25917">
    <property type="entry name" value="BSH_RND"/>
    <property type="match status" value="1"/>
</dbReference>
<evidence type="ECO:0000313" key="7">
    <source>
        <dbReference type="Proteomes" id="UP000343317"/>
    </source>
</evidence>
<evidence type="ECO:0000256" key="2">
    <source>
        <dbReference type="ARBA" id="ARBA00023054"/>
    </source>
</evidence>
<dbReference type="Proteomes" id="UP000343317">
    <property type="component" value="Unassembled WGS sequence"/>
</dbReference>
<evidence type="ECO:0000256" key="4">
    <source>
        <dbReference type="SAM" id="Phobius"/>
    </source>
</evidence>
<feature type="region of interest" description="Disordered" evidence="3">
    <location>
        <begin position="304"/>
        <end position="326"/>
    </location>
</feature>
<keyword evidence="4" id="KW-1133">Transmembrane helix</keyword>
<dbReference type="GO" id="GO:0015562">
    <property type="term" value="F:efflux transmembrane transporter activity"/>
    <property type="evidence" value="ECO:0007669"/>
    <property type="project" value="TreeGrafter"/>
</dbReference>
<evidence type="ECO:0000259" key="5">
    <source>
        <dbReference type="Pfam" id="PF25917"/>
    </source>
</evidence>
<keyword evidence="7" id="KW-1185">Reference proteome</keyword>
<protein>
    <submittedName>
        <fullName evidence="6">Efflux transporter periplasmic adaptor subunit</fullName>
    </submittedName>
</protein>
<dbReference type="EMBL" id="CABPSM010000009">
    <property type="protein sequence ID" value="VVE23216.1"/>
    <property type="molecule type" value="Genomic_DNA"/>
</dbReference>
<dbReference type="InterPro" id="IPR030190">
    <property type="entry name" value="MacA_alpha-hairpin_sf"/>
</dbReference>
<keyword evidence="4" id="KW-0812">Transmembrane</keyword>
<evidence type="ECO:0000313" key="6">
    <source>
        <dbReference type="EMBL" id="VVE23216.1"/>
    </source>
</evidence>
<name>A0A5E4WJI4_9BURK</name>
<comment type="similarity">
    <text evidence="1">Belongs to the membrane fusion protein (MFP) (TC 8.A.1) family.</text>
</comment>
<proteinExistence type="inferred from homology"/>
<reference evidence="6 7" key="1">
    <citation type="submission" date="2019-08" db="EMBL/GenBank/DDBJ databases">
        <authorList>
            <person name="Peeters C."/>
        </authorList>
    </citation>
    <scope>NUCLEOTIDE SEQUENCE [LARGE SCALE GENOMIC DNA]</scope>
    <source>
        <strain evidence="6 7">LMG 31112</strain>
    </source>
</reference>
<keyword evidence="4" id="KW-0472">Membrane</keyword>
<dbReference type="Gene3D" id="2.40.30.170">
    <property type="match status" value="1"/>
</dbReference>
<feature type="transmembrane region" description="Helical" evidence="4">
    <location>
        <begin position="50"/>
        <end position="68"/>
    </location>
</feature>
<dbReference type="GO" id="GO:1990961">
    <property type="term" value="P:xenobiotic detoxification by transmembrane export across the plasma membrane"/>
    <property type="evidence" value="ECO:0007669"/>
    <property type="project" value="InterPro"/>
</dbReference>
<dbReference type="PANTHER" id="PTHR30469:SF33">
    <property type="entry name" value="SLR1207 PROTEIN"/>
    <property type="match status" value="1"/>
</dbReference>
<dbReference type="Gene3D" id="6.10.140.1990">
    <property type="match status" value="1"/>
</dbReference>
<dbReference type="GO" id="GO:0030313">
    <property type="term" value="C:cell envelope"/>
    <property type="evidence" value="ECO:0007669"/>
    <property type="project" value="UniProtKB-SubCell"/>
</dbReference>
<keyword evidence="2" id="KW-0175">Coiled coil</keyword>
<dbReference type="GO" id="GO:1990195">
    <property type="term" value="C:macrolide transmembrane transporter complex"/>
    <property type="evidence" value="ECO:0007669"/>
    <property type="project" value="InterPro"/>
</dbReference>
<dbReference type="Gene3D" id="2.40.50.100">
    <property type="match status" value="1"/>
</dbReference>
<dbReference type="InterPro" id="IPR058625">
    <property type="entry name" value="MdtA-like_BSH"/>
</dbReference>
<dbReference type="GO" id="GO:1990281">
    <property type="term" value="C:efflux pump complex"/>
    <property type="evidence" value="ECO:0007669"/>
    <property type="project" value="TreeGrafter"/>
</dbReference>